<feature type="transmembrane region" description="Helical" evidence="2">
    <location>
        <begin position="59"/>
        <end position="79"/>
    </location>
</feature>
<keyword evidence="2" id="KW-0812">Transmembrane</keyword>
<accession>A0A540N9D3</accession>
<protein>
    <submittedName>
        <fullName evidence="3">Uncharacterized protein</fullName>
    </submittedName>
</protein>
<keyword evidence="4" id="KW-1185">Reference proteome</keyword>
<evidence type="ECO:0000256" key="1">
    <source>
        <dbReference type="SAM" id="MobiDB-lite"/>
    </source>
</evidence>
<dbReference type="AlphaFoldDB" id="A0A540N9D3"/>
<organism evidence="3 4">
    <name type="scientific">Malus baccata</name>
    <name type="common">Siberian crab apple</name>
    <name type="synonym">Pyrus baccata</name>
    <dbReference type="NCBI Taxonomy" id="106549"/>
    <lineage>
        <taxon>Eukaryota</taxon>
        <taxon>Viridiplantae</taxon>
        <taxon>Streptophyta</taxon>
        <taxon>Embryophyta</taxon>
        <taxon>Tracheophyta</taxon>
        <taxon>Spermatophyta</taxon>
        <taxon>Magnoliopsida</taxon>
        <taxon>eudicotyledons</taxon>
        <taxon>Gunneridae</taxon>
        <taxon>Pentapetalae</taxon>
        <taxon>rosids</taxon>
        <taxon>fabids</taxon>
        <taxon>Rosales</taxon>
        <taxon>Rosaceae</taxon>
        <taxon>Amygdaloideae</taxon>
        <taxon>Maleae</taxon>
        <taxon>Malus</taxon>
    </lineage>
</organism>
<sequence>MKTHFLNFEGNKESKQENPIGSRLKKNPHGEPADLLKMSVKSKWVHLKLFDGDRAMPHFFEFVLLLGSLLIALLLHCSADCSSATTKTMMSTDAKMQKEKENLADSLSYTLSTTFMQ</sequence>
<dbReference type="EMBL" id="VIEB01000091">
    <property type="protein sequence ID" value="TQE07100.1"/>
    <property type="molecule type" value="Genomic_DNA"/>
</dbReference>
<keyword evidence="2" id="KW-1133">Transmembrane helix</keyword>
<comment type="caution">
    <text evidence="3">The sequence shown here is derived from an EMBL/GenBank/DDBJ whole genome shotgun (WGS) entry which is preliminary data.</text>
</comment>
<gene>
    <name evidence="3" type="ORF">C1H46_007294</name>
</gene>
<keyword evidence="2" id="KW-0472">Membrane</keyword>
<evidence type="ECO:0000313" key="4">
    <source>
        <dbReference type="Proteomes" id="UP000315295"/>
    </source>
</evidence>
<feature type="region of interest" description="Disordered" evidence="1">
    <location>
        <begin position="1"/>
        <end position="32"/>
    </location>
</feature>
<name>A0A540N9D3_MALBA</name>
<reference evidence="3 4" key="1">
    <citation type="journal article" date="2019" name="G3 (Bethesda)">
        <title>Sequencing of a Wild Apple (Malus baccata) Genome Unravels the Differences Between Cultivated and Wild Apple Species Regarding Disease Resistance and Cold Tolerance.</title>
        <authorList>
            <person name="Chen X."/>
        </authorList>
    </citation>
    <scope>NUCLEOTIDE SEQUENCE [LARGE SCALE GENOMIC DNA]</scope>
    <source>
        <strain evidence="4">cv. Shandingzi</strain>
        <tissue evidence="3">Leaves</tissue>
    </source>
</reference>
<proteinExistence type="predicted"/>
<evidence type="ECO:0000256" key="2">
    <source>
        <dbReference type="SAM" id="Phobius"/>
    </source>
</evidence>
<evidence type="ECO:0000313" key="3">
    <source>
        <dbReference type="EMBL" id="TQE07100.1"/>
    </source>
</evidence>
<dbReference type="Proteomes" id="UP000315295">
    <property type="component" value="Unassembled WGS sequence"/>
</dbReference>